<name>A0A0C3AR39_SERVB</name>
<dbReference type="EMBL" id="KN824373">
    <property type="protein sequence ID" value="KIM21726.1"/>
    <property type="molecule type" value="Genomic_DNA"/>
</dbReference>
<proteinExistence type="predicted"/>
<dbReference type="InterPro" id="IPR056884">
    <property type="entry name" value="NPHP3-like_N"/>
</dbReference>
<protein>
    <recommendedName>
        <fullName evidence="2">Nephrocystin 3-like N-terminal domain-containing protein</fullName>
    </recommendedName>
</protein>
<evidence type="ECO:0000313" key="4">
    <source>
        <dbReference type="Proteomes" id="UP000054097"/>
    </source>
</evidence>
<organism evidence="3 4">
    <name type="scientific">Serendipita vermifera MAFF 305830</name>
    <dbReference type="NCBI Taxonomy" id="933852"/>
    <lineage>
        <taxon>Eukaryota</taxon>
        <taxon>Fungi</taxon>
        <taxon>Dikarya</taxon>
        <taxon>Basidiomycota</taxon>
        <taxon>Agaricomycotina</taxon>
        <taxon>Agaricomycetes</taxon>
        <taxon>Sebacinales</taxon>
        <taxon>Serendipitaceae</taxon>
        <taxon>Serendipita</taxon>
    </lineage>
</organism>
<evidence type="ECO:0000259" key="2">
    <source>
        <dbReference type="Pfam" id="PF24883"/>
    </source>
</evidence>
<dbReference type="AlphaFoldDB" id="A0A0C3AR39"/>
<accession>A0A0C3AR39</accession>
<feature type="domain" description="Nephrocystin 3-like N-terminal" evidence="2">
    <location>
        <begin position="4"/>
        <end position="137"/>
    </location>
</feature>
<keyword evidence="1" id="KW-0677">Repeat</keyword>
<reference evidence="4" key="2">
    <citation type="submission" date="2015-01" db="EMBL/GenBank/DDBJ databases">
        <title>Evolutionary Origins and Diversification of the Mycorrhizal Mutualists.</title>
        <authorList>
            <consortium name="DOE Joint Genome Institute"/>
            <consortium name="Mycorrhizal Genomics Consortium"/>
            <person name="Kohler A."/>
            <person name="Kuo A."/>
            <person name="Nagy L.G."/>
            <person name="Floudas D."/>
            <person name="Copeland A."/>
            <person name="Barry K.W."/>
            <person name="Cichocki N."/>
            <person name="Veneault-Fourrey C."/>
            <person name="LaButti K."/>
            <person name="Lindquist E.A."/>
            <person name="Lipzen A."/>
            <person name="Lundell T."/>
            <person name="Morin E."/>
            <person name="Murat C."/>
            <person name="Riley R."/>
            <person name="Ohm R."/>
            <person name="Sun H."/>
            <person name="Tunlid A."/>
            <person name="Henrissat B."/>
            <person name="Grigoriev I.V."/>
            <person name="Hibbett D.S."/>
            <person name="Martin F."/>
        </authorList>
    </citation>
    <scope>NUCLEOTIDE SEQUENCE [LARGE SCALE GENOMIC DNA]</scope>
    <source>
        <strain evidence="4">MAFF 305830</strain>
    </source>
</reference>
<dbReference type="PANTHER" id="PTHR10039:SF16">
    <property type="entry name" value="GPI INOSITOL-DEACYLASE"/>
    <property type="match status" value="1"/>
</dbReference>
<evidence type="ECO:0000256" key="1">
    <source>
        <dbReference type="ARBA" id="ARBA00022737"/>
    </source>
</evidence>
<dbReference type="Proteomes" id="UP000054097">
    <property type="component" value="Unassembled WGS sequence"/>
</dbReference>
<feature type="non-terminal residue" evidence="3">
    <location>
        <position position="246"/>
    </location>
</feature>
<evidence type="ECO:0000313" key="3">
    <source>
        <dbReference type="EMBL" id="KIM21726.1"/>
    </source>
</evidence>
<reference evidence="3 4" key="1">
    <citation type="submission" date="2014-04" db="EMBL/GenBank/DDBJ databases">
        <authorList>
            <consortium name="DOE Joint Genome Institute"/>
            <person name="Kuo A."/>
            <person name="Zuccaro A."/>
            <person name="Kohler A."/>
            <person name="Nagy L.G."/>
            <person name="Floudas D."/>
            <person name="Copeland A."/>
            <person name="Barry K.W."/>
            <person name="Cichocki N."/>
            <person name="Veneault-Fourrey C."/>
            <person name="LaButti K."/>
            <person name="Lindquist E.A."/>
            <person name="Lipzen A."/>
            <person name="Lundell T."/>
            <person name="Morin E."/>
            <person name="Murat C."/>
            <person name="Sun H."/>
            <person name="Tunlid A."/>
            <person name="Henrissat B."/>
            <person name="Grigoriev I.V."/>
            <person name="Hibbett D.S."/>
            <person name="Martin F."/>
            <person name="Nordberg H.P."/>
            <person name="Cantor M.N."/>
            <person name="Hua S.X."/>
        </authorList>
    </citation>
    <scope>NUCLEOTIDE SEQUENCE [LARGE SCALE GENOMIC DNA]</scope>
    <source>
        <strain evidence="3 4">MAFF 305830</strain>
    </source>
</reference>
<gene>
    <name evidence="3" type="ORF">M408DRAFT_324900</name>
</gene>
<dbReference type="HOGENOM" id="CLU_1131352_0_0_1"/>
<dbReference type="OrthoDB" id="194358at2759"/>
<dbReference type="Pfam" id="PF24883">
    <property type="entry name" value="NPHP3_N"/>
    <property type="match status" value="1"/>
</dbReference>
<sequence>MSSEENHTVAYFYCIRDTKQPKKADPEEILRAILKQLVILLPSHLSAPIKAKYETERKDGKTHGSIRRLRLEECANFIVGLATDRPVSIVIDALDECRDSKYKSSESGHTDRLDLLDRIDEMIAANPSNIKVFLSSRDDGDIRPRLVNYPNIVISASQNGPDILRFIKERVDRLLKKKGRLWRNDERLKEDIINALNQRAGGMFRLPALQIDYLYSLETRQSVLKRLSTLPETLRELHNEIYQQIL</sequence>
<dbReference type="PANTHER" id="PTHR10039">
    <property type="entry name" value="AMELOGENIN"/>
    <property type="match status" value="1"/>
</dbReference>
<keyword evidence="4" id="KW-1185">Reference proteome</keyword>